<feature type="transmembrane region" description="Helical" evidence="1">
    <location>
        <begin position="34"/>
        <end position="54"/>
    </location>
</feature>
<gene>
    <name evidence="2" type="ORF">CIK84_09740</name>
</gene>
<accession>A0A2N7S6L9</accession>
<evidence type="ECO:0000313" key="2">
    <source>
        <dbReference type="EMBL" id="PMQ21783.1"/>
    </source>
</evidence>
<dbReference type="Proteomes" id="UP000235739">
    <property type="component" value="Unassembled WGS sequence"/>
</dbReference>
<evidence type="ECO:0000256" key="1">
    <source>
        <dbReference type="SAM" id="Phobius"/>
    </source>
</evidence>
<feature type="transmembrane region" description="Helical" evidence="1">
    <location>
        <begin position="94"/>
        <end position="119"/>
    </location>
</feature>
<keyword evidence="1" id="KW-1133">Transmembrane helix</keyword>
<reference evidence="2 3" key="1">
    <citation type="journal article" date="2017" name="Elife">
        <title>Extensive horizontal gene transfer in cheese-associated bacteria.</title>
        <authorList>
            <person name="Bonham K.S."/>
            <person name="Wolfe B.E."/>
            <person name="Dutton R.J."/>
        </authorList>
    </citation>
    <scope>NUCLEOTIDE SEQUENCE [LARGE SCALE GENOMIC DNA]</scope>
    <source>
        <strain evidence="2 3">JB182</strain>
    </source>
</reference>
<proteinExistence type="predicted"/>
<evidence type="ECO:0000313" key="3">
    <source>
        <dbReference type="Proteomes" id="UP000235739"/>
    </source>
</evidence>
<sequence>MSPLRLGFILAGIPLVVMGAIGTVLLVQGDATNARSTFAVGVIIAATSGASVIYKVERWKLLTQSLIHFAIMLCTVLPALYLGGWFTLNAPIDYLSVFGIFLVTGAVLWLVFYLIFGVIQPKMQAKRMRS</sequence>
<dbReference type="InterPro" id="IPR021560">
    <property type="entry name" value="DUF3021"/>
</dbReference>
<keyword evidence="1" id="KW-0812">Transmembrane</keyword>
<keyword evidence="1" id="KW-0472">Membrane</keyword>
<protein>
    <submittedName>
        <fullName evidence="2">DUF3021 domain-containing protein</fullName>
    </submittedName>
</protein>
<dbReference type="AlphaFoldDB" id="A0A2N7S6L9"/>
<dbReference type="Pfam" id="PF11457">
    <property type="entry name" value="DUF3021"/>
    <property type="match status" value="1"/>
</dbReference>
<feature type="transmembrane region" description="Helical" evidence="1">
    <location>
        <begin position="66"/>
        <end position="88"/>
    </location>
</feature>
<dbReference type="EMBL" id="PNQX01000001">
    <property type="protein sequence ID" value="PMQ21783.1"/>
    <property type="molecule type" value="Genomic_DNA"/>
</dbReference>
<name>A0A2N7S6L9_9MICC</name>
<comment type="caution">
    <text evidence="2">The sequence shown here is derived from an EMBL/GenBank/DDBJ whole genome shotgun (WGS) entry which is preliminary data.</text>
</comment>
<feature type="transmembrane region" description="Helical" evidence="1">
    <location>
        <begin position="7"/>
        <end position="28"/>
    </location>
</feature>
<organism evidence="2 3">
    <name type="scientific">Glutamicibacter arilaitensis</name>
    <dbReference type="NCBI Taxonomy" id="256701"/>
    <lineage>
        <taxon>Bacteria</taxon>
        <taxon>Bacillati</taxon>
        <taxon>Actinomycetota</taxon>
        <taxon>Actinomycetes</taxon>
        <taxon>Micrococcales</taxon>
        <taxon>Micrococcaceae</taxon>
        <taxon>Glutamicibacter</taxon>
    </lineage>
</organism>
<dbReference type="RefSeq" id="WP_096256635.1">
    <property type="nucleotide sequence ID" value="NZ_JABUYH010000040.1"/>
</dbReference>